<dbReference type="Proteomes" id="UP000050761">
    <property type="component" value="Unassembled WGS sequence"/>
</dbReference>
<dbReference type="OrthoDB" id="5920525at2759"/>
<gene>
    <name evidence="1" type="ORF">HPBE_LOCUS2298</name>
</gene>
<dbReference type="PANTHER" id="PTHR47331">
    <property type="entry name" value="PHD-TYPE DOMAIN-CONTAINING PROTEIN"/>
    <property type="match status" value="1"/>
</dbReference>
<sequence length="261" mass="30089">MSSGVESRGKTMDIMYSCHGKKSLALPDNRAITLRRLYSVWNSLRKDTALLEKYNETFEEQKRLNVIEPVDERDMVEGTIHYLPHQAVFTPHKNTTKLRIVSDASAHYKDCPSLNDALHRGPVLLPKMYGLLLRFRIGRVALISDVEKAFLQVRLHEVDRDATRCLWLGDHKKPPRQLYVDNLLVTMDTPEDGLRVYSRTKEIFNELKMNLREFASNDRAVMETIPAADRSTEEDSKVLGIRFNRSEDQFQIAGTMPRQEG</sequence>
<dbReference type="InterPro" id="IPR043502">
    <property type="entry name" value="DNA/RNA_pol_sf"/>
</dbReference>
<dbReference type="WBParaSite" id="HPBE_0000229701-mRNA-1">
    <property type="protein sequence ID" value="HPBE_0000229701-mRNA-1"/>
    <property type="gene ID" value="HPBE_0000229701"/>
</dbReference>
<proteinExistence type="predicted"/>
<evidence type="ECO:0000313" key="3">
    <source>
        <dbReference type="WBParaSite" id="HPBE_0000229701-mRNA-1"/>
    </source>
</evidence>
<dbReference type="EMBL" id="UZAH01003312">
    <property type="protein sequence ID" value="VDO24310.1"/>
    <property type="molecule type" value="Genomic_DNA"/>
</dbReference>
<protein>
    <submittedName>
        <fullName evidence="3">DUF1758 domain-containing protein</fullName>
    </submittedName>
</protein>
<evidence type="ECO:0000313" key="2">
    <source>
        <dbReference type="Proteomes" id="UP000050761"/>
    </source>
</evidence>
<dbReference type="PANTHER" id="PTHR47331:SF1">
    <property type="entry name" value="GAG-LIKE PROTEIN"/>
    <property type="match status" value="1"/>
</dbReference>
<reference evidence="1 2" key="1">
    <citation type="submission" date="2018-11" db="EMBL/GenBank/DDBJ databases">
        <authorList>
            <consortium name="Pathogen Informatics"/>
        </authorList>
    </citation>
    <scope>NUCLEOTIDE SEQUENCE [LARGE SCALE GENOMIC DNA]</scope>
</reference>
<name>A0A183F805_HELPZ</name>
<evidence type="ECO:0000313" key="1">
    <source>
        <dbReference type="EMBL" id="VDO24310.1"/>
    </source>
</evidence>
<organism evidence="2 3">
    <name type="scientific">Heligmosomoides polygyrus</name>
    <name type="common">Parasitic roundworm</name>
    <dbReference type="NCBI Taxonomy" id="6339"/>
    <lineage>
        <taxon>Eukaryota</taxon>
        <taxon>Metazoa</taxon>
        <taxon>Ecdysozoa</taxon>
        <taxon>Nematoda</taxon>
        <taxon>Chromadorea</taxon>
        <taxon>Rhabditida</taxon>
        <taxon>Rhabditina</taxon>
        <taxon>Rhabditomorpha</taxon>
        <taxon>Strongyloidea</taxon>
        <taxon>Heligmosomidae</taxon>
        <taxon>Heligmosomoides</taxon>
    </lineage>
</organism>
<dbReference type="AlphaFoldDB" id="A0A183F805"/>
<reference evidence="3" key="2">
    <citation type="submission" date="2019-09" db="UniProtKB">
        <authorList>
            <consortium name="WormBaseParasite"/>
        </authorList>
    </citation>
    <scope>IDENTIFICATION</scope>
</reference>
<keyword evidence="2" id="KW-1185">Reference proteome</keyword>
<dbReference type="SUPFAM" id="SSF56672">
    <property type="entry name" value="DNA/RNA polymerases"/>
    <property type="match status" value="1"/>
</dbReference>
<accession>A0A3P7TPP2</accession>
<accession>A0A183F805</accession>